<gene>
    <name evidence="2" type="ORF">Rsub_04200</name>
</gene>
<dbReference type="STRING" id="307507.A0A2V0P0V2"/>
<dbReference type="PANTHER" id="PTHR35100">
    <property type="entry name" value="FOLD PROTEIN"/>
    <property type="match status" value="1"/>
</dbReference>
<dbReference type="OrthoDB" id="534610at2759"/>
<feature type="region of interest" description="Disordered" evidence="1">
    <location>
        <begin position="226"/>
        <end position="245"/>
    </location>
</feature>
<accession>A0A2V0P0V2</accession>
<reference evidence="2 3" key="1">
    <citation type="journal article" date="2018" name="Sci. Rep.">
        <title>Raphidocelis subcapitata (=Pseudokirchneriella subcapitata) provides an insight into genome evolution and environmental adaptations in the Sphaeropleales.</title>
        <authorList>
            <person name="Suzuki S."/>
            <person name="Yamaguchi H."/>
            <person name="Nakajima N."/>
            <person name="Kawachi M."/>
        </authorList>
    </citation>
    <scope>NUCLEOTIDE SEQUENCE [LARGE SCALE GENOMIC DNA]</scope>
    <source>
        <strain evidence="2 3">NIES-35</strain>
    </source>
</reference>
<dbReference type="AlphaFoldDB" id="A0A2V0P0V2"/>
<sequence length="274" mass="28293">MFVFEGASVHDLVQPIQRLLGNGPPWGLSLSFGFGGGAGPGDELAGAPGAALRSSSPAARQLRQALQSAQRTDGAAFWKAQLLSTAGTLVQLDWLRGQMAAEVDRLLRRLARREALLTRALYPNQPTAATVASLIATPFRPFFISSLHTMALELSFLQRALQEPSIRPAQRLHSAAGLAGVALFAVEDSVPHIPLVHCAWHLCSALATNSVHALLRDVEERADGGGALKPAGAGAGPGPPAPRGAGAAVAAVAAAAAAAAVGREFEVLPLQLAP</sequence>
<keyword evidence="3" id="KW-1185">Reference proteome</keyword>
<dbReference type="PANTHER" id="PTHR35100:SF1">
    <property type="entry name" value="F15H11.13 PROTEIN"/>
    <property type="match status" value="1"/>
</dbReference>
<dbReference type="EMBL" id="BDRX01000024">
    <property type="protein sequence ID" value="GBF91460.1"/>
    <property type="molecule type" value="Genomic_DNA"/>
</dbReference>
<evidence type="ECO:0000313" key="3">
    <source>
        <dbReference type="Proteomes" id="UP000247498"/>
    </source>
</evidence>
<organism evidence="2 3">
    <name type="scientific">Raphidocelis subcapitata</name>
    <dbReference type="NCBI Taxonomy" id="307507"/>
    <lineage>
        <taxon>Eukaryota</taxon>
        <taxon>Viridiplantae</taxon>
        <taxon>Chlorophyta</taxon>
        <taxon>core chlorophytes</taxon>
        <taxon>Chlorophyceae</taxon>
        <taxon>CS clade</taxon>
        <taxon>Sphaeropleales</taxon>
        <taxon>Selenastraceae</taxon>
        <taxon>Raphidocelis</taxon>
    </lineage>
</organism>
<evidence type="ECO:0000313" key="2">
    <source>
        <dbReference type="EMBL" id="GBF91460.1"/>
    </source>
</evidence>
<dbReference type="InParanoid" id="A0A2V0P0V2"/>
<evidence type="ECO:0000256" key="1">
    <source>
        <dbReference type="SAM" id="MobiDB-lite"/>
    </source>
</evidence>
<comment type="caution">
    <text evidence="2">The sequence shown here is derived from an EMBL/GenBank/DDBJ whole genome shotgun (WGS) entry which is preliminary data.</text>
</comment>
<dbReference type="Proteomes" id="UP000247498">
    <property type="component" value="Unassembled WGS sequence"/>
</dbReference>
<protein>
    <submittedName>
        <fullName evidence="2">Uncharacterized protein</fullName>
    </submittedName>
</protein>
<name>A0A2V0P0V2_9CHLO</name>
<proteinExistence type="predicted"/>